<keyword evidence="4" id="KW-0410">Iron transport</keyword>
<keyword evidence="13" id="KW-0732">Signal</keyword>
<dbReference type="InterPro" id="IPR039426">
    <property type="entry name" value="TonB-dep_rcpt-like"/>
</dbReference>
<evidence type="ECO:0000256" key="3">
    <source>
        <dbReference type="ARBA" id="ARBA00022452"/>
    </source>
</evidence>
<evidence type="ECO:0000256" key="6">
    <source>
        <dbReference type="ARBA" id="ARBA00023004"/>
    </source>
</evidence>
<comment type="subcellular location">
    <subcellularLocation>
        <location evidence="1 11">Cell outer membrane</location>
        <topology evidence="1 11">Multi-pass membrane protein</topology>
    </subcellularLocation>
</comment>
<evidence type="ECO:0000259" key="14">
    <source>
        <dbReference type="Pfam" id="PF00593"/>
    </source>
</evidence>
<evidence type="ECO:0000256" key="2">
    <source>
        <dbReference type="ARBA" id="ARBA00022448"/>
    </source>
</evidence>
<evidence type="ECO:0000256" key="1">
    <source>
        <dbReference type="ARBA" id="ARBA00004571"/>
    </source>
</evidence>
<dbReference type="GO" id="GO:0009279">
    <property type="term" value="C:cell outer membrane"/>
    <property type="evidence" value="ECO:0007669"/>
    <property type="project" value="UniProtKB-SubCell"/>
</dbReference>
<evidence type="ECO:0000256" key="8">
    <source>
        <dbReference type="ARBA" id="ARBA00023077"/>
    </source>
</evidence>
<evidence type="ECO:0000256" key="10">
    <source>
        <dbReference type="ARBA" id="ARBA00023237"/>
    </source>
</evidence>
<keyword evidence="7" id="KW-0406">Ion transport</keyword>
<sequence>MSYTSRARLRLLTGIAALALPFAAQAETPVATTTADPATSAPDAPEAQGLTEVVVTATRRETNLQKTPIAISVIDPVIIKDRHVQSLLDLGDGAIPSLRVATFEARQSALTIGIRGIVPFDQNQTARDGGVGVYVDGVYLGRSQGLNAALFDVARIEVLRGPQGTLFGRNTEGGALSIVTAAPTGKFGGTLTAGYGNYGAYNGQFHVNLPEFANISLKFDGVSQHQDATVRNPLPGSYGWNYYNRVGGRATALWKPAPGLSVTLAYDQAKDENTPFYSQLVNYNPNRYNVGAYNSANVLTFNGAACNVKASKDNTTVTTNPCIAPLSPLVKVAGGRRLTAAEIGVPQQLSVDQTHGLFSTVKWEVAPSLELRSITAWRGVSTDQWDNSGGPHRTVFQPNGKFSRYSLSWMNQHQFSQEFQAVGSVPQLDYTAGLYYFAEKAEETAATPTSNQWNANGTGYTVLSPIVTGTVSSGNQGWAVGSRFLQRGSRATAHSYAAFAQATFTPEAVDAFHLTVGGRYTKDKRNGTLFLVPGKATNFPFTFDKGRFDPMVTAAFDATDTIHLFAKYATGYRAGGANSRSQTFAPFGSEVVKSYEVGSKMDLFDRHVRLNLAGYIMDRTGTQIDFDNVDTNPNSPTYGNHTEETRNAPGKSKIRGVEADLTVNPVEGLTLTGSYAYTYTDVPATPNPFKNNALTKVFVVFTPRNAASASLDYELPVAIGEAKARFHLDGNYSDAMYSFQNEPVKTDSSFIVNGRLALADLPLNDGGAKVTLSLWVRNLFDEAHIYRRSAANSSPTVNNDGSLNYGGVLGDYANFNPPRTIGLEGAIKF</sequence>
<dbReference type="InterPro" id="IPR037066">
    <property type="entry name" value="Plug_dom_sf"/>
</dbReference>
<keyword evidence="9 11" id="KW-0472">Membrane</keyword>
<feature type="domain" description="TonB-dependent receptor plug" evidence="15">
    <location>
        <begin position="64"/>
        <end position="175"/>
    </location>
</feature>
<dbReference type="PANTHER" id="PTHR32552:SF81">
    <property type="entry name" value="TONB-DEPENDENT OUTER MEMBRANE RECEPTOR"/>
    <property type="match status" value="1"/>
</dbReference>
<protein>
    <submittedName>
        <fullName evidence="16">Iron complex outermembrane receptor protein</fullName>
    </submittedName>
</protein>
<dbReference type="SUPFAM" id="SSF56935">
    <property type="entry name" value="Porins"/>
    <property type="match status" value="1"/>
</dbReference>
<dbReference type="RefSeq" id="WP_184504578.1">
    <property type="nucleotide sequence ID" value="NZ_JACHBT010000006.1"/>
</dbReference>
<evidence type="ECO:0000256" key="11">
    <source>
        <dbReference type="PROSITE-ProRule" id="PRU01360"/>
    </source>
</evidence>
<dbReference type="Gene3D" id="2.170.130.10">
    <property type="entry name" value="TonB-dependent receptor, plug domain"/>
    <property type="match status" value="1"/>
</dbReference>
<reference evidence="16 17" key="2">
    <citation type="submission" date="2020-08" db="EMBL/GenBank/DDBJ databases">
        <authorList>
            <person name="Partida-Martinez L."/>
            <person name="Huntemann M."/>
            <person name="Clum A."/>
            <person name="Wang J."/>
            <person name="Palaniappan K."/>
            <person name="Ritter S."/>
            <person name="Chen I.-M."/>
            <person name="Stamatis D."/>
            <person name="Reddy T."/>
            <person name="O'Malley R."/>
            <person name="Daum C."/>
            <person name="Shapiro N."/>
            <person name="Ivanova N."/>
            <person name="Kyrpides N."/>
            <person name="Woyke T."/>
        </authorList>
    </citation>
    <scope>NUCLEOTIDE SEQUENCE [LARGE SCALE GENOMIC DNA]</scope>
    <source>
        <strain evidence="16 17">AS3.13</strain>
    </source>
</reference>
<dbReference type="Pfam" id="PF00593">
    <property type="entry name" value="TonB_dep_Rec_b-barrel"/>
    <property type="match status" value="1"/>
</dbReference>
<dbReference type="InterPro" id="IPR036942">
    <property type="entry name" value="Beta-barrel_TonB_sf"/>
</dbReference>
<keyword evidence="3 11" id="KW-1134">Transmembrane beta strand</keyword>
<evidence type="ECO:0000256" key="13">
    <source>
        <dbReference type="SAM" id="SignalP"/>
    </source>
</evidence>
<evidence type="ECO:0000256" key="4">
    <source>
        <dbReference type="ARBA" id="ARBA00022496"/>
    </source>
</evidence>
<evidence type="ECO:0000313" key="17">
    <source>
        <dbReference type="Proteomes" id="UP000522313"/>
    </source>
</evidence>
<feature type="chain" id="PRO_5030732365" evidence="13">
    <location>
        <begin position="27"/>
        <end position="829"/>
    </location>
</feature>
<organism evidence="16 17">
    <name type="scientific">Sphingomonas endophytica</name>
    <dbReference type="NCBI Taxonomy" id="869719"/>
    <lineage>
        <taxon>Bacteria</taxon>
        <taxon>Pseudomonadati</taxon>
        <taxon>Pseudomonadota</taxon>
        <taxon>Alphaproteobacteria</taxon>
        <taxon>Sphingomonadales</taxon>
        <taxon>Sphingomonadaceae</taxon>
        <taxon>Sphingomonas</taxon>
    </lineage>
</organism>
<keyword evidence="6" id="KW-0408">Iron</keyword>
<comment type="caution">
    <text evidence="16">The sequence shown here is derived from an EMBL/GenBank/DDBJ whole genome shotgun (WGS) entry which is preliminary data.</text>
</comment>
<dbReference type="Proteomes" id="UP000522313">
    <property type="component" value="Unassembled WGS sequence"/>
</dbReference>
<dbReference type="PANTHER" id="PTHR32552">
    <property type="entry name" value="FERRICHROME IRON RECEPTOR-RELATED"/>
    <property type="match status" value="1"/>
</dbReference>
<evidence type="ECO:0000256" key="9">
    <source>
        <dbReference type="ARBA" id="ARBA00023136"/>
    </source>
</evidence>
<feature type="signal peptide" evidence="13">
    <location>
        <begin position="1"/>
        <end position="26"/>
    </location>
</feature>
<keyword evidence="2 11" id="KW-0813">Transport</keyword>
<dbReference type="AlphaFoldDB" id="A0A7X0JB00"/>
<dbReference type="Pfam" id="PF07715">
    <property type="entry name" value="Plug"/>
    <property type="match status" value="1"/>
</dbReference>
<keyword evidence="5 11" id="KW-0812">Transmembrane</keyword>
<proteinExistence type="inferred from homology"/>
<dbReference type="GO" id="GO:0006826">
    <property type="term" value="P:iron ion transport"/>
    <property type="evidence" value="ECO:0007669"/>
    <property type="project" value="UniProtKB-KW"/>
</dbReference>
<dbReference type="Gene3D" id="2.40.170.20">
    <property type="entry name" value="TonB-dependent receptor, beta-barrel domain"/>
    <property type="match status" value="1"/>
</dbReference>
<dbReference type="EMBL" id="JACHBT010000006">
    <property type="protein sequence ID" value="MBB6504310.1"/>
    <property type="molecule type" value="Genomic_DNA"/>
</dbReference>
<dbReference type="PROSITE" id="PS52016">
    <property type="entry name" value="TONB_DEPENDENT_REC_3"/>
    <property type="match status" value="1"/>
</dbReference>
<gene>
    <name evidence="16" type="ORF">F4693_001280</name>
</gene>
<evidence type="ECO:0000256" key="12">
    <source>
        <dbReference type="RuleBase" id="RU003357"/>
    </source>
</evidence>
<evidence type="ECO:0000256" key="7">
    <source>
        <dbReference type="ARBA" id="ARBA00023065"/>
    </source>
</evidence>
<keyword evidence="8 12" id="KW-0798">TonB box</keyword>
<evidence type="ECO:0000256" key="5">
    <source>
        <dbReference type="ARBA" id="ARBA00022692"/>
    </source>
</evidence>
<evidence type="ECO:0000259" key="15">
    <source>
        <dbReference type="Pfam" id="PF07715"/>
    </source>
</evidence>
<feature type="domain" description="TonB-dependent receptor-like beta-barrel" evidence="14">
    <location>
        <begin position="370"/>
        <end position="779"/>
    </location>
</feature>
<comment type="similarity">
    <text evidence="11 12">Belongs to the TonB-dependent receptor family.</text>
</comment>
<dbReference type="InterPro" id="IPR012910">
    <property type="entry name" value="Plug_dom"/>
</dbReference>
<keyword evidence="16" id="KW-0675">Receptor</keyword>
<reference evidence="16 17" key="1">
    <citation type="submission" date="2020-08" db="EMBL/GenBank/DDBJ databases">
        <title>The Agave Microbiome: Exploring the role of microbial communities in plant adaptations to desert environments.</title>
        <authorList>
            <person name="Partida-Martinez L.P."/>
        </authorList>
    </citation>
    <scope>NUCLEOTIDE SEQUENCE [LARGE SCALE GENOMIC DNA]</scope>
    <source>
        <strain evidence="16 17">AS3.13</strain>
    </source>
</reference>
<keyword evidence="10 11" id="KW-0998">Cell outer membrane</keyword>
<dbReference type="InterPro" id="IPR000531">
    <property type="entry name" value="Beta-barrel_TonB"/>
</dbReference>
<evidence type="ECO:0000313" key="16">
    <source>
        <dbReference type="EMBL" id="MBB6504310.1"/>
    </source>
</evidence>
<name>A0A7X0JB00_9SPHN</name>
<accession>A0A7X0JB00</accession>